<dbReference type="NCBIfam" id="TIGR01053">
    <property type="entry name" value="LSD1"/>
    <property type="match status" value="2"/>
</dbReference>
<feature type="transmembrane region" description="Helical" evidence="3">
    <location>
        <begin position="75"/>
        <end position="95"/>
    </location>
</feature>
<evidence type="ECO:0000259" key="4">
    <source>
        <dbReference type="Pfam" id="PF06943"/>
    </source>
</evidence>
<sequence length="214" mass="23167">MQSQVVCRGCTSVLLYPSGATNVCCALCSSVTSITSPGDGCFEELLIEKVIANVSTWGNNCEMLLLPCSERCTRLTYLVCIITTDSLAWFFFLWYKGVGYNQAAHVNCGNCRTALMYPNGSPSVKCPVCHYVTNVSMANMRIPLPANRPNGIGGTAPSTSMVSNWTFFSFLVAMPQILVILYMVLSKSAVFALLPVAIAPFSDSNCRCGKPHVC</sequence>
<reference evidence="5" key="1">
    <citation type="journal article" date="2020" name="bioRxiv">
        <title>Hybrid origin of Populus tomentosa Carr. identified through genome sequencing and phylogenomic analysis.</title>
        <authorList>
            <person name="An X."/>
            <person name="Gao K."/>
            <person name="Chen Z."/>
            <person name="Li J."/>
            <person name="Yang X."/>
            <person name="Yang X."/>
            <person name="Zhou J."/>
            <person name="Guo T."/>
            <person name="Zhao T."/>
            <person name="Huang S."/>
            <person name="Miao D."/>
            <person name="Khan W.U."/>
            <person name="Rao P."/>
            <person name="Ye M."/>
            <person name="Lei B."/>
            <person name="Liao W."/>
            <person name="Wang J."/>
            <person name="Ji L."/>
            <person name="Li Y."/>
            <person name="Guo B."/>
            <person name="Mustafa N.S."/>
            <person name="Li S."/>
            <person name="Yun Q."/>
            <person name="Keller S.R."/>
            <person name="Mao J."/>
            <person name="Zhang R."/>
            <person name="Strauss S.H."/>
        </authorList>
    </citation>
    <scope>NUCLEOTIDE SEQUENCE</scope>
    <source>
        <strain evidence="5">GM15</strain>
        <tissue evidence="5">Leaf</tissue>
    </source>
</reference>
<protein>
    <recommendedName>
        <fullName evidence="4">Zinc finger LSD1-type domain-containing protein</fullName>
    </recommendedName>
</protein>
<dbReference type="GO" id="GO:0005634">
    <property type="term" value="C:nucleus"/>
    <property type="evidence" value="ECO:0007669"/>
    <property type="project" value="UniProtKB-SubCell"/>
</dbReference>
<proteinExistence type="predicted"/>
<dbReference type="EMBL" id="JAAWWB010000002">
    <property type="protein sequence ID" value="KAG6790695.1"/>
    <property type="molecule type" value="Genomic_DNA"/>
</dbReference>
<keyword evidence="3" id="KW-0812">Transmembrane</keyword>
<evidence type="ECO:0000256" key="3">
    <source>
        <dbReference type="SAM" id="Phobius"/>
    </source>
</evidence>
<keyword evidence="6" id="KW-1185">Reference proteome</keyword>
<evidence type="ECO:0000313" key="5">
    <source>
        <dbReference type="EMBL" id="KAG6790695.1"/>
    </source>
</evidence>
<dbReference type="InterPro" id="IPR040319">
    <property type="entry name" value="LSD1-like"/>
</dbReference>
<name>A0A8X8ANY0_POPTO</name>
<organism evidence="5 6">
    <name type="scientific">Populus tomentosa</name>
    <name type="common">Chinese white poplar</name>
    <dbReference type="NCBI Taxonomy" id="118781"/>
    <lineage>
        <taxon>Eukaryota</taxon>
        <taxon>Viridiplantae</taxon>
        <taxon>Streptophyta</taxon>
        <taxon>Embryophyta</taxon>
        <taxon>Tracheophyta</taxon>
        <taxon>Spermatophyta</taxon>
        <taxon>Magnoliopsida</taxon>
        <taxon>eudicotyledons</taxon>
        <taxon>Gunneridae</taxon>
        <taxon>Pentapetalae</taxon>
        <taxon>rosids</taxon>
        <taxon>fabids</taxon>
        <taxon>Malpighiales</taxon>
        <taxon>Salicaceae</taxon>
        <taxon>Saliceae</taxon>
        <taxon>Populus</taxon>
    </lineage>
</organism>
<dbReference type="Proteomes" id="UP000886885">
    <property type="component" value="Chromosome 1D"/>
</dbReference>
<evidence type="ECO:0000313" key="6">
    <source>
        <dbReference type="Proteomes" id="UP000886885"/>
    </source>
</evidence>
<accession>A0A8X8ANY0</accession>
<dbReference type="Pfam" id="PF06943">
    <property type="entry name" value="zf-LSD1"/>
    <property type="match status" value="2"/>
</dbReference>
<keyword evidence="2" id="KW-0539">Nucleus</keyword>
<dbReference type="PANTHER" id="PTHR31747:SF3">
    <property type="entry name" value="PROTEIN LSD1"/>
    <property type="match status" value="1"/>
</dbReference>
<keyword evidence="3" id="KW-0472">Membrane</keyword>
<comment type="subcellular location">
    <subcellularLocation>
        <location evidence="1">Nucleus</location>
    </subcellularLocation>
</comment>
<dbReference type="PANTHER" id="PTHR31747">
    <property type="entry name" value="PROTEIN LSD1"/>
    <property type="match status" value="1"/>
</dbReference>
<comment type="caution">
    <text evidence="5">The sequence shown here is derived from an EMBL/GenBank/DDBJ whole genome shotgun (WGS) entry which is preliminary data.</text>
</comment>
<dbReference type="InterPro" id="IPR005735">
    <property type="entry name" value="Znf_LSD1"/>
</dbReference>
<keyword evidence="3" id="KW-1133">Transmembrane helix</keyword>
<dbReference type="OrthoDB" id="5594417at2759"/>
<evidence type="ECO:0000256" key="1">
    <source>
        <dbReference type="ARBA" id="ARBA00004123"/>
    </source>
</evidence>
<feature type="domain" description="Zinc finger LSD1-type" evidence="4">
    <location>
        <begin position="108"/>
        <end position="132"/>
    </location>
</feature>
<evidence type="ECO:0000256" key="2">
    <source>
        <dbReference type="ARBA" id="ARBA00023242"/>
    </source>
</evidence>
<gene>
    <name evidence="5" type="ORF">POTOM_006858</name>
</gene>
<feature type="domain" description="Zinc finger LSD1-type" evidence="4">
    <location>
        <begin position="7"/>
        <end position="31"/>
    </location>
</feature>
<dbReference type="AlphaFoldDB" id="A0A8X8ANY0"/>